<dbReference type="SUPFAM" id="SSF63817">
    <property type="entry name" value="Sortase"/>
    <property type="match status" value="1"/>
</dbReference>
<dbReference type="InterPro" id="IPR005754">
    <property type="entry name" value="Sortase"/>
</dbReference>
<keyword evidence="5" id="KW-1185">Reference proteome</keyword>
<name>A0ABQ2ZP67_9ACTN</name>
<evidence type="ECO:0000256" key="3">
    <source>
        <dbReference type="SAM" id="Phobius"/>
    </source>
</evidence>
<evidence type="ECO:0008006" key="6">
    <source>
        <dbReference type="Google" id="ProtNLM"/>
    </source>
</evidence>
<dbReference type="EMBL" id="BMUU01000002">
    <property type="protein sequence ID" value="GGY21580.1"/>
    <property type="molecule type" value="Genomic_DNA"/>
</dbReference>
<evidence type="ECO:0000256" key="1">
    <source>
        <dbReference type="ARBA" id="ARBA00022801"/>
    </source>
</evidence>
<accession>A0ABQ2ZP67</accession>
<evidence type="ECO:0000313" key="4">
    <source>
        <dbReference type="EMBL" id="GGY21580.1"/>
    </source>
</evidence>
<dbReference type="Proteomes" id="UP000600946">
    <property type="component" value="Unassembled WGS sequence"/>
</dbReference>
<dbReference type="InterPro" id="IPR042003">
    <property type="entry name" value="Sortase_E"/>
</dbReference>
<feature type="compositionally biased region" description="Low complexity" evidence="2">
    <location>
        <begin position="77"/>
        <end position="103"/>
    </location>
</feature>
<dbReference type="InterPro" id="IPR053465">
    <property type="entry name" value="Sortase_Class_E"/>
</dbReference>
<dbReference type="NCBIfam" id="TIGR01076">
    <property type="entry name" value="sortase_fam"/>
    <property type="match status" value="1"/>
</dbReference>
<organism evidence="4 5">
    <name type="scientific">Streptomyces xanthochromogenes</name>
    <dbReference type="NCBI Taxonomy" id="67384"/>
    <lineage>
        <taxon>Bacteria</taxon>
        <taxon>Bacillati</taxon>
        <taxon>Actinomycetota</taxon>
        <taxon>Actinomycetes</taxon>
        <taxon>Kitasatosporales</taxon>
        <taxon>Streptomycetaceae</taxon>
        <taxon>Streptomyces</taxon>
    </lineage>
</organism>
<keyword evidence="3" id="KW-1133">Transmembrane helix</keyword>
<dbReference type="NCBIfam" id="NF033747">
    <property type="entry name" value="class_E_sortase"/>
    <property type="match status" value="1"/>
</dbReference>
<evidence type="ECO:0000313" key="5">
    <source>
        <dbReference type="Proteomes" id="UP000600946"/>
    </source>
</evidence>
<keyword evidence="3" id="KW-0472">Membrane</keyword>
<evidence type="ECO:0000256" key="2">
    <source>
        <dbReference type="SAM" id="MobiDB-lite"/>
    </source>
</evidence>
<feature type="transmembrane region" description="Helical" evidence="3">
    <location>
        <begin position="21"/>
        <end position="47"/>
    </location>
</feature>
<dbReference type="CDD" id="cd05830">
    <property type="entry name" value="Sortase_E"/>
    <property type="match status" value="1"/>
</dbReference>
<comment type="caution">
    <text evidence="4">The sequence shown here is derived from an EMBL/GenBank/DDBJ whole genome shotgun (WGS) entry which is preliminary data.</text>
</comment>
<protein>
    <recommendedName>
        <fullName evidence="6">Class E sortase</fullName>
    </recommendedName>
</protein>
<dbReference type="InterPro" id="IPR023365">
    <property type="entry name" value="Sortase_dom-sf"/>
</dbReference>
<feature type="compositionally biased region" description="Gly residues" evidence="2">
    <location>
        <begin position="114"/>
        <end position="125"/>
    </location>
</feature>
<gene>
    <name evidence="4" type="ORF">GCM10010326_13120</name>
</gene>
<reference evidence="5" key="1">
    <citation type="journal article" date="2019" name="Int. J. Syst. Evol. Microbiol.">
        <title>The Global Catalogue of Microorganisms (GCM) 10K type strain sequencing project: providing services to taxonomists for standard genome sequencing and annotation.</title>
        <authorList>
            <consortium name="The Broad Institute Genomics Platform"/>
            <consortium name="The Broad Institute Genome Sequencing Center for Infectious Disease"/>
            <person name="Wu L."/>
            <person name="Ma J."/>
        </authorList>
    </citation>
    <scope>NUCLEOTIDE SEQUENCE [LARGE SCALE GENOMIC DNA]</scope>
    <source>
        <strain evidence="5">JCM 4594</strain>
    </source>
</reference>
<dbReference type="Gene3D" id="2.40.260.10">
    <property type="entry name" value="Sortase"/>
    <property type="match status" value="1"/>
</dbReference>
<proteinExistence type="predicted"/>
<keyword evidence="1" id="KW-0378">Hydrolase</keyword>
<dbReference type="Pfam" id="PF04203">
    <property type="entry name" value="Sortase"/>
    <property type="match status" value="1"/>
</dbReference>
<feature type="region of interest" description="Disordered" evidence="2">
    <location>
        <begin position="61"/>
        <end position="132"/>
    </location>
</feature>
<sequence>MRVQGGRGRGPGRGPRARAARGLWVGAELAVTAGLLVLLLVAHQLWWTNREARAEARDTVHSLEDQWGAPGSDRAGDPSGRSGPAGSSDPSDPSDPSQASPAAGDEDVAVEGGPRAGAPGGGAASGGKSTPRGDQAYAVIRIPRIGVTAPIAEGISKAGVLDKGYVGHYVGTAQPGQTGNFALAGHRNTHGEPFRYINRLRVGDSVVVETRDTVYTYVVDSLLPQTSSRDGGTIAPVPRSVVKPSYGYSAPGRYITLTTCTPEFTSTYRLVVWGKLRASRPR</sequence>
<keyword evidence="3" id="KW-0812">Transmembrane</keyword>